<evidence type="ECO:0000256" key="1">
    <source>
        <dbReference type="ARBA" id="ARBA00004225"/>
    </source>
</evidence>
<comment type="catalytic activity">
    <reaction evidence="15">
        <text>a ubiquinone + NADH + 5 H(+)(in) = a ubiquinol + NAD(+) + 4 H(+)(out)</text>
        <dbReference type="Rhea" id="RHEA:29091"/>
        <dbReference type="Rhea" id="RHEA-COMP:9565"/>
        <dbReference type="Rhea" id="RHEA-COMP:9566"/>
        <dbReference type="ChEBI" id="CHEBI:15378"/>
        <dbReference type="ChEBI" id="CHEBI:16389"/>
        <dbReference type="ChEBI" id="CHEBI:17976"/>
        <dbReference type="ChEBI" id="CHEBI:57540"/>
        <dbReference type="ChEBI" id="CHEBI:57945"/>
        <dbReference type="EC" id="7.1.1.2"/>
    </reaction>
</comment>
<evidence type="ECO:0000256" key="2">
    <source>
        <dbReference type="ARBA" id="ARBA00005698"/>
    </source>
</evidence>
<geneLocation type="mitochondrion" evidence="17"/>
<dbReference type="GO" id="GO:0031966">
    <property type="term" value="C:mitochondrial membrane"/>
    <property type="evidence" value="ECO:0007669"/>
    <property type="project" value="UniProtKB-SubCell"/>
</dbReference>
<evidence type="ECO:0000256" key="8">
    <source>
        <dbReference type="ARBA" id="ARBA00022967"/>
    </source>
</evidence>
<keyword evidence="7 16" id="KW-0812">Transmembrane</keyword>
<evidence type="ECO:0000256" key="13">
    <source>
        <dbReference type="ARBA" id="ARBA00023136"/>
    </source>
</evidence>
<dbReference type="PANTHER" id="PTHR11435:SF1">
    <property type="entry name" value="NADH-UBIQUINONE OXIDOREDUCTASE CHAIN 6"/>
    <property type="match status" value="1"/>
</dbReference>
<keyword evidence="10 16" id="KW-1133">Transmembrane helix</keyword>
<evidence type="ECO:0000256" key="11">
    <source>
        <dbReference type="ARBA" id="ARBA00023027"/>
    </source>
</evidence>
<keyword evidence="6" id="KW-0679">Respiratory chain</keyword>
<evidence type="ECO:0000256" key="4">
    <source>
        <dbReference type="ARBA" id="ARBA00021095"/>
    </source>
</evidence>
<gene>
    <name evidence="17" type="primary">ND6</name>
</gene>
<dbReference type="EC" id="7.1.1.2" evidence="3"/>
<keyword evidence="11" id="KW-0520">NAD</keyword>
<evidence type="ECO:0000256" key="15">
    <source>
        <dbReference type="ARBA" id="ARBA00049551"/>
    </source>
</evidence>
<evidence type="ECO:0000256" key="12">
    <source>
        <dbReference type="ARBA" id="ARBA00023128"/>
    </source>
</evidence>
<keyword evidence="12 17" id="KW-0496">Mitochondrion</keyword>
<dbReference type="PANTHER" id="PTHR11435">
    <property type="entry name" value="NADH UBIQUINONE OXIDOREDUCTASE SUBUNIT ND6"/>
    <property type="match status" value="1"/>
</dbReference>
<evidence type="ECO:0000313" key="17">
    <source>
        <dbReference type="EMBL" id="UGS80396.1"/>
    </source>
</evidence>
<evidence type="ECO:0000256" key="5">
    <source>
        <dbReference type="ARBA" id="ARBA00022448"/>
    </source>
</evidence>
<feature type="transmembrane region" description="Helical" evidence="16">
    <location>
        <begin position="12"/>
        <end position="42"/>
    </location>
</feature>
<evidence type="ECO:0000256" key="7">
    <source>
        <dbReference type="ARBA" id="ARBA00022692"/>
    </source>
</evidence>
<keyword evidence="8" id="KW-1278">Translocase</keyword>
<keyword evidence="9" id="KW-0249">Electron transport</keyword>
<accession>A0A8K1ZFU6</accession>
<dbReference type="InterPro" id="IPR050269">
    <property type="entry name" value="ComplexI_Subunit6"/>
</dbReference>
<comment type="similarity">
    <text evidence="2">Belongs to the complex I subunit 6 family.</text>
</comment>
<keyword evidence="5" id="KW-0813">Transport</keyword>
<keyword evidence="13 16" id="KW-0472">Membrane</keyword>
<dbReference type="GO" id="GO:0008137">
    <property type="term" value="F:NADH dehydrogenase (ubiquinone) activity"/>
    <property type="evidence" value="ECO:0007669"/>
    <property type="project" value="UniProtKB-EC"/>
</dbReference>
<dbReference type="EMBL" id="MZ274199">
    <property type="protein sequence ID" value="UGS80396.1"/>
    <property type="molecule type" value="Genomic_DNA"/>
</dbReference>
<reference evidence="17" key="1">
    <citation type="submission" date="2021-05" db="EMBL/GenBank/DDBJ databases">
        <title>Mitochondrial genomes within bark lice (Insecta: Psocodea: Psocomorpha) reveal novel gene rearrangements containing phylogenetic signal.</title>
        <authorList>
            <person name="Saenz Manchola O.F."/>
            <person name="Virrueta Herrera S."/>
            <person name="D'alessio L.M."/>
            <person name="Yoshizawa K."/>
            <person name="Garcia Aldrete A.N."/>
            <person name="Johnson K.P."/>
        </authorList>
    </citation>
    <scope>NUCLEOTIDE SEQUENCE</scope>
</reference>
<evidence type="ECO:0000256" key="9">
    <source>
        <dbReference type="ARBA" id="ARBA00022982"/>
    </source>
</evidence>
<protein>
    <recommendedName>
        <fullName evidence="4">NADH-ubiquinone oxidoreductase chain 6</fullName>
        <ecNumber evidence="3">7.1.1.2</ecNumber>
    </recommendedName>
    <alternativeName>
        <fullName evidence="14">NADH dehydrogenase subunit 6</fullName>
    </alternativeName>
</protein>
<organism evidence="17">
    <name type="scientific">Lachesilla picticeps</name>
    <dbReference type="NCBI Taxonomy" id="2596985"/>
    <lineage>
        <taxon>Eukaryota</taxon>
        <taxon>Metazoa</taxon>
        <taxon>Ecdysozoa</taxon>
        <taxon>Arthropoda</taxon>
        <taxon>Hexapoda</taxon>
        <taxon>Insecta</taxon>
        <taxon>Pterygota</taxon>
        <taxon>Neoptera</taxon>
        <taxon>Paraneoptera</taxon>
        <taxon>Psocodea</taxon>
        <taxon>Psocomorpha</taxon>
        <taxon>Homilopsocidea</taxon>
        <taxon>Lachesilloidea</taxon>
        <taxon>Lachesillidae</taxon>
        <taxon>Lachesilla</taxon>
    </lineage>
</organism>
<feature type="transmembrane region" description="Helical" evidence="16">
    <location>
        <begin position="48"/>
        <end position="72"/>
    </location>
</feature>
<evidence type="ECO:0000256" key="10">
    <source>
        <dbReference type="ARBA" id="ARBA00022989"/>
    </source>
</evidence>
<evidence type="ECO:0000256" key="3">
    <source>
        <dbReference type="ARBA" id="ARBA00012944"/>
    </source>
</evidence>
<name>A0A8K1ZFU6_9NEOP</name>
<comment type="subcellular location">
    <subcellularLocation>
        <location evidence="1">Mitochondrion membrane</location>
        <topology evidence="1">Multi-pass membrane protein</topology>
    </subcellularLocation>
</comment>
<evidence type="ECO:0000256" key="16">
    <source>
        <dbReference type="SAM" id="Phobius"/>
    </source>
</evidence>
<sequence>MHLFFMTISIFLSIMFLFSMNPLTMGLILIFQTISLSLFLAFCLKSTWFIYMLILIFIGGMLVLFLYVTSIFPNEKFSFNQPKMISWLLLIFLTTTFLMIYSFSLNLNFFFQESQINFYMTEFYPLLATKKIFSSQTSVLIMFLVNYLFFCMIVVIKITNFFQGPLRKMSTYV</sequence>
<evidence type="ECO:0000256" key="14">
    <source>
        <dbReference type="ARBA" id="ARBA00031019"/>
    </source>
</evidence>
<feature type="transmembrane region" description="Helical" evidence="16">
    <location>
        <begin position="139"/>
        <end position="159"/>
    </location>
</feature>
<dbReference type="AlphaFoldDB" id="A0A8K1ZFU6"/>
<proteinExistence type="inferred from homology"/>
<feature type="transmembrane region" description="Helical" evidence="16">
    <location>
        <begin position="84"/>
        <end position="103"/>
    </location>
</feature>
<evidence type="ECO:0000256" key="6">
    <source>
        <dbReference type="ARBA" id="ARBA00022660"/>
    </source>
</evidence>